<reference evidence="2 3" key="1">
    <citation type="submission" date="2020-07" db="EMBL/GenBank/DDBJ databases">
        <title>Sequencing the genomes of 1000 actinobacteria strains.</title>
        <authorList>
            <person name="Klenk H.-P."/>
        </authorList>
    </citation>
    <scope>NUCLEOTIDE SEQUENCE [LARGE SCALE GENOMIC DNA]</scope>
    <source>
        <strain evidence="2 3">DSM 45927</strain>
    </source>
</reference>
<gene>
    <name evidence="2" type="ORF">HNR12_001551</name>
</gene>
<accession>A0A853BKN8</accession>
<organism evidence="2 3">
    <name type="scientific">Streptomonospora nanhaiensis</name>
    <dbReference type="NCBI Taxonomy" id="1323731"/>
    <lineage>
        <taxon>Bacteria</taxon>
        <taxon>Bacillati</taxon>
        <taxon>Actinomycetota</taxon>
        <taxon>Actinomycetes</taxon>
        <taxon>Streptosporangiales</taxon>
        <taxon>Nocardiopsidaceae</taxon>
        <taxon>Streptomonospora</taxon>
    </lineage>
</organism>
<evidence type="ECO:0000259" key="1">
    <source>
        <dbReference type="Pfam" id="PF03756"/>
    </source>
</evidence>
<protein>
    <recommendedName>
        <fullName evidence="1">A-factor biosynthesis hotdog domain-containing protein</fullName>
    </recommendedName>
</protein>
<dbReference type="SUPFAM" id="SSF54637">
    <property type="entry name" value="Thioesterase/thiol ester dehydrase-isomerase"/>
    <property type="match status" value="1"/>
</dbReference>
<feature type="domain" description="A-factor biosynthesis hotdog" evidence="1">
    <location>
        <begin position="27"/>
        <end position="158"/>
    </location>
</feature>
<dbReference type="Pfam" id="PF03756">
    <property type="entry name" value="AfsA"/>
    <property type="match status" value="2"/>
</dbReference>
<evidence type="ECO:0000313" key="2">
    <source>
        <dbReference type="EMBL" id="NYI95274.1"/>
    </source>
</evidence>
<name>A0A853BKN8_9ACTN</name>
<sequence length="328" mass="35351">MTESTQALAPPLDALSFEQTVPCSVAHRRALGEVFVADSAAGPDGDVFLALQLPRAHTLWFDRTTPFHDTFSVAEAARQGSFVALHRHLGVPVGLPFTLQRFEFAVADLECYRDSGTAPLEGILRYTVADRADRGADFSQMRLRGEVAVGGRQAMTIDADVVFLARDDYAALRRFQLSRKPAGEPYTPPPAFAPELVGRLDRRNVVVGDSPAASGAGEARFAFVVDRTHPSFFDHDYDHVPGPFIVEGFRQAALVTATRTGAADSPLMAVTGCSTRFTSFGEFDSLLECTAAVAEVSAEGAVTVEVGLHQFGKRLAEGRVELTPLPGR</sequence>
<dbReference type="Proteomes" id="UP000575985">
    <property type="component" value="Unassembled WGS sequence"/>
</dbReference>
<dbReference type="InterPro" id="IPR005509">
    <property type="entry name" value="AfsA_hotdog_dom"/>
</dbReference>
<proteinExistence type="predicted"/>
<dbReference type="RefSeq" id="WP_179766819.1">
    <property type="nucleotide sequence ID" value="NZ_JACCFO010000001.1"/>
</dbReference>
<keyword evidence="3" id="KW-1185">Reference proteome</keyword>
<feature type="domain" description="A-factor biosynthesis hotdog" evidence="1">
    <location>
        <begin position="196"/>
        <end position="322"/>
    </location>
</feature>
<dbReference type="AlphaFoldDB" id="A0A853BKN8"/>
<dbReference type="InterPro" id="IPR029069">
    <property type="entry name" value="HotDog_dom_sf"/>
</dbReference>
<dbReference type="EMBL" id="JACCFO010000001">
    <property type="protein sequence ID" value="NYI95274.1"/>
    <property type="molecule type" value="Genomic_DNA"/>
</dbReference>
<evidence type="ECO:0000313" key="3">
    <source>
        <dbReference type="Proteomes" id="UP000575985"/>
    </source>
</evidence>
<comment type="caution">
    <text evidence="2">The sequence shown here is derived from an EMBL/GenBank/DDBJ whole genome shotgun (WGS) entry which is preliminary data.</text>
</comment>